<name>A0AAV7L851_PLEWA</name>
<dbReference type="Gene3D" id="1.10.287.3160">
    <property type="match status" value="1"/>
</dbReference>
<sequence length="198" mass="22108">MVPGDEVPETFAGSLLHQFQCFALVDMPVLPWIQEVLKWEWKDPDKILMPRFMANLYPLKNKSQDLPDSFVASLVGRSSLAEDAIIRDAVDRQVDAALKMVYSGAHLALCTQIYGTFVAQSLISDLKGLYRAPDESSDCSRVLEHIERQVECLSDVSFDVVRASALSGGACVVPWHSLVGNDWKMDAAQRSFTLRMPF</sequence>
<dbReference type="EMBL" id="JANPWB010000015">
    <property type="protein sequence ID" value="KAJ1087702.1"/>
    <property type="molecule type" value="Genomic_DNA"/>
</dbReference>
<dbReference type="Proteomes" id="UP001066276">
    <property type="component" value="Chromosome 11"/>
</dbReference>
<accession>A0AAV7L851</accession>
<reference evidence="1" key="1">
    <citation type="journal article" date="2022" name="bioRxiv">
        <title>Sequencing and chromosome-scale assembly of the giantPleurodeles waltlgenome.</title>
        <authorList>
            <person name="Brown T."/>
            <person name="Elewa A."/>
            <person name="Iarovenko S."/>
            <person name="Subramanian E."/>
            <person name="Araus A.J."/>
            <person name="Petzold A."/>
            <person name="Susuki M."/>
            <person name="Suzuki K.-i.T."/>
            <person name="Hayashi T."/>
            <person name="Toyoda A."/>
            <person name="Oliveira C."/>
            <person name="Osipova E."/>
            <person name="Leigh N.D."/>
            <person name="Simon A."/>
            <person name="Yun M.H."/>
        </authorList>
    </citation>
    <scope>NUCLEOTIDE SEQUENCE</scope>
    <source>
        <strain evidence="1">20211129_DDA</strain>
        <tissue evidence="1">Liver</tissue>
    </source>
</reference>
<proteinExistence type="predicted"/>
<gene>
    <name evidence="1" type="ORF">NDU88_000867</name>
</gene>
<dbReference type="AlphaFoldDB" id="A0AAV7L851"/>
<protein>
    <submittedName>
        <fullName evidence="1">Uncharacterized protein</fullName>
    </submittedName>
</protein>
<evidence type="ECO:0000313" key="2">
    <source>
        <dbReference type="Proteomes" id="UP001066276"/>
    </source>
</evidence>
<evidence type="ECO:0000313" key="1">
    <source>
        <dbReference type="EMBL" id="KAJ1087702.1"/>
    </source>
</evidence>
<keyword evidence="2" id="KW-1185">Reference proteome</keyword>
<organism evidence="1 2">
    <name type="scientific">Pleurodeles waltl</name>
    <name type="common">Iberian ribbed newt</name>
    <dbReference type="NCBI Taxonomy" id="8319"/>
    <lineage>
        <taxon>Eukaryota</taxon>
        <taxon>Metazoa</taxon>
        <taxon>Chordata</taxon>
        <taxon>Craniata</taxon>
        <taxon>Vertebrata</taxon>
        <taxon>Euteleostomi</taxon>
        <taxon>Amphibia</taxon>
        <taxon>Batrachia</taxon>
        <taxon>Caudata</taxon>
        <taxon>Salamandroidea</taxon>
        <taxon>Salamandridae</taxon>
        <taxon>Pleurodelinae</taxon>
        <taxon>Pleurodeles</taxon>
    </lineage>
</organism>
<comment type="caution">
    <text evidence="1">The sequence shown here is derived from an EMBL/GenBank/DDBJ whole genome shotgun (WGS) entry which is preliminary data.</text>
</comment>